<gene>
    <name evidence="2" type="ORF">C8N29_11440</name>
</gene>
<organism evidence="2 3">
    <name type="scientific">Agitococcus lubricus</name>
    <dbReference type="NCBI Taxonomy" id="1077255"/>
    <lineage>
        <taxon>Bacteria</taxon>
        <taxon>Pseudomonadati</taxon>
        <taxon>Pseudomonadota</taxon>
        <taxon>Gammaproteobacteria</taxon>
        <taxon>Moraxellales</taxon>
        <taxon>Moraxellaceae</taxon>
        <taxon>Agitococcus</taxon>
    </lineage>
</organism>
<dbReference type="OrthoDB" id="6072288at2"/>
<protein>
    <submittedName>
        <fullName evidence="2">Tetratricopeptide repeat protein</fullName>
    </submittedName>
</protein>
<reference evidence="2 3" key="1">
    <citation type="submission" date="2018-04" db="EMBL/GenBank/DDBJ databases">
        <title>Genomic Encyclopedia of Archaeal and Bacterial Type Strains, Phase II (KMG-II): from individual species to whole genera.</title>
        <authorList>
            <person name="Goeker M."/>
        </authorList>
    </citation>
    <scope>NUCLEOTIDE SEQUENCE [LARGE SCALE GENOMIC DNA]</scope>
    <source>
        <strain evidence="2 3">DSM 5822</strain>
    </source>
</reference>
<dbReference type="InterPro" id="IPR011990">
    <property type="entry name" value="TPR-like_helical_dom_sf"/>
</dbReference>
<accession>A0A2T5IWB8</accession>
<evidence type="ECO:0000313" key="2">
    <source>
        <dbReference type="EMBL" id="PTQ88180.1"/>
    </source>
</evidence>
<dbReference type="RefSeq" id="WP_107866483.1">
    <property type="nucleotide sequence ID" value="NZ_QAON01000014.1"/>
</dbReference>
<evidence type="ECO:0000313" key="3">
    <source>
        <dbReference type="Proteomes" id="UP000244223"/>
    </source>
</evidence>
<evidence type="ECO:0000256" key="1">
    <source>
        <dbReference type="SAM" id="Coils"/>
    </source>
</evidence>
<name>A0A2T5IWB8_9GAMM</name>
<dbReference type="Gene3D" id="1.25.40.10">
    <property type="entry name" value="Tetratricopeptide repeat domain"/>
    <property type="match status" value="2"/>
</dbReference>
<sequence length="641" mass="72441">MKRIAEKTWRYASIAIAVAITSQHAHAVDLKKRLDVSTDTREPEFGQIYYDYHLGRHFSALNKVIEDKEKGLFSADDPTTEILLGDLYTEFGLPREGDAALSRVQAQDIPSSTRNAPWLRYAKLLYKMGNDAPSENYLRKPPSNLTSYQESERRLMLANILIRKKSYPEAINLLTDMRSDGITASYGLYNLGIAYIQNNKPEVGIFHLNEVIRLAGTDDENLNLKDKAALAIAYKYLQDKKYALARESLLRVRLEGPYSNSALLSLAYSYYLNKDLEQTLPAALELQSRNPADPAVQEAFLLAARVYEDLGARTQAIASYRIGALTLREQLAQLERSALRVDEANWPDVLAPQRMNTIDADPLNLKTIPATNNAITAGLFSKLFASPAFNEGFRQYQQLGRLQTLIEERLRDITALQEVAQTLESRRPELAAKEAQLKVLRDKYVGLVKKWQAIQIRAKRLGTNADAYSEAATQAETARLQQINKLIRKVSKLGLDEKQSQELLTRLNRLKDLTLFEVARHAASRDEIYEKLQDSTNQLRETKARLATVETLLADNKAVVQRNNSQKFPSLKAKAEKLQGEVADAKLMYQNYLRSLAKNLIDERRQRLTAYIAETYLGMERTESKLAPADTAPTPKASEKL</sequence>
<keyword evidence="3" id="KW-1185">Reference proteome</keyword>
<keyword evidence="1" id="KW-0175">Coiled coil</keyword>
<feature type="coiled-coil region" evidence="1">
    <location>
        <begin position="525"/>
        <end position="552"/>
    </location>
</feature>
<dbReference type="EMBL" id="QAON01000014">
    <property type="protein sequence ID" value="PTQ88180.1"/>
    <property type="molecule type" value="Genomic_DNA"/>
</dbReference>
<proteinExistence type="predicted"/>
<dbReference type="AlphaFoldDB" id="A0A2T5IWB8"/>
<comment type="caution">
    <text evidence="2">The sequence shown here is derived from an EMBL/GenBank/DDBJ whole genome shotgun (WGS) entry which is preliminary data.</text>
</comment>
<dbReference type="SUPFAM" id="SSF48452">
    <property type="entry name" value="TPR-like"/>
    <property type="match status" value="1"/>
</dbReference>
<dbReference type="Proteomes" id="UP000244223">
    <property type="component" value="Unassembled WGS sequence"/>
</dbReference>